<gene>
    <name evidence="2" type="ORF">SDC9_99965</name>
</gene>
<evidence type="ECO:0000259" key="1">
    <source>
        <dbReference type="Pfam" id="PF04324"/>
    </source>
</evidence>
<dbReference type="InterPro" id="IPR041854">
    <property type="entry name" value="BFD-like_2Fe2S-bd_dom_sf"/>
</dbReference>
<evidence type="ECO:0000313" key="2">
    <source>
        <dbReference type="EMBL" id="MPM53200.1"/>
    </source>
</evidence>
<feature type="domain" description="BFD-like [2Fe-2S]-binding" evidence="1">
    <location>
        <begin position="3"/>
        <end position="55"/>
    </location>
</feature>
<comment type="caution">
    <text evidence="2">The sequence shown here is derived from an EMBL/GenBank/DDBJ whole genome shotgun (WGS) entry which is preliminary data.</text>
</comment>
<accession>A0A645AJ92</accession>
<proteinExistence type="predicted"/>
<reference evidence="2" key="1">
    <citation type="submission" date="2019-08" db="EMBL/GenBank/DDBJ databases">
        <authorList>
            <person name="Kucharzyk K."/>
            <person name="Murdoch R.W."/>
            <person name="Higgins S."/>
            <person name="Loffler F."/>
        </authorList>
    </citation>
    <scope>NUCLEOTIDE SEQUENCE</scope>
</reference>
<name>A0A645AJ92_9ZZZZ</name>
<dbReference type="InterPro" id="IPR007419">
    <property type="entry name" value="BFD-like_2Fe2S-bd_dom"/>
</dbReference>
<protein>
    <recommendedName>
        <fullName evidence="1">BFD-like [2Fe-2S]-binding domain-containing protein</fullName>
    </recommendedName>
</protein>
<dbReference type="AlphaFoldDB" id="A0A645AJ92"/>
<dbReference type="Pfam" id="PF04324">
    <property type="entry name" value="Fer2_BFD"/>
    <property type="match status" value="1"/>
</dbReference>
<organism evidence="2">
    <name type="scientific">bioreactor metagenome</name>
    <dbReference type="NCBI Taxonomy" id="1076179"/>
    <lineage>
        <taxon>unclassified sequences</taxon>
        <taxon>metagenomes</taxon>
        <taxon>ecological metagenomes</taxon>
    </lineage>
</organism>
<sequence>MDLVCLCKGIEKDIIIKSVKDGADTFEKVQLDTEAGTGYCRASRCKCKIEELIRENK</sequence>
<dbReference type="Gene3D" id="1.10.10.1100">
    <property type="entry name" value="BFD-like [2Fe-2S]-binding domain"/>
    <property type="match status" value="1"/>
</dbReference>
<dbReference type="EMBL" id="VSSQ01014221">
    <property type="protein sequence ID" value="MPM53200.1"/>
    <property type="molecule type" value="Genomic_DNA"/>
</dbReference>